<keyword evidence="5" id="KW-1185">Reference proteome</keyword>
<dbReference type="SUPFAM" id="SSF51197">
    <property type="entry name" value="Clavaminate synthase-like"/>
    <property type="match status" value="1"/>
</dbReference>
<dbReference type="PANTHER" id="PTHR12461">
    <property type="entry name" value="HYPOXIA-INDUCIBLE FACTOR 1 ALPHA INHIBITOR-RELATED"/>
    <property type="match status" value="1"/>
</dbReference>
<protein>
    <submittedName>
        <fullName evidence="4">Hypoxia-inducible factor 1-alpha inhibitor</fullName>
    </submittedName>
</protein>
<evidence type="ECO:0000256" key="2">
    <source>
        <dbReference type="SAM" id="Phobius"/>
    </source>
</evidence>
<dbReference type="InterPro" id="IPR041667">
    <property type="entry name" value="Cupin_8"/>
</dbReference>
<dbReference type="Pfam" id="PF13621">
    <property type="entry name" value="Cupin_8"/>
    <property type="match status" value="1"/>
</dbReference>
<keyword evidence="2" id="KW-0812">Transmembrane</keyword>
<dbReference type="PROSITE" id="PS51184">
    <property type="entry name" value="JMJC"/>
    <property type="match status" value="1"/>
</dbReference>
<accession>A0A9N8DPV5</accession>
<dbReference type="InterPro" id="IPR014710">
    <property type="entry name" value="RmlC-like_jellyroll"/>
</dbReference>
<dbReference type="Proteomes" id="UP001153069">
    <property type="component" value="Unassembled WGS sequence"/>
</dbReference>
<sequence length="519" mass="61077">MVLPRSKPRSKPRPKPLHKNVVFLTLMALIVAFMMMSVILYARIKEEPDDDDLVPKNGIEHHHKHHHHRHHHHNPKEPPPKDTSSSSSLSEQYLGVPPEQAIAKFQKDQDDAKEARRKQGILTPRETFEQERFDPEDWERILKSVQAQRIPEIPNIPNKTLQEEEEEEEEGDEEAAREPILVPYDIHDCPLEPPPNYPVAWNVMQVLDNWNPDDTELLPKYIYQGVCVFDWNNPTHSQKAENYRRHELPFVLQNYPETMRAAERWMTPGYLQELAGKDETFPTEHSRNNHFLFWSNTAAVTKKTPQDYVPPTDMVDMTLAQWHEKADELEHKRRQTRQEHWYLRLNAMLHNHAYLYEELPFFDPTFGKSITMVIPEEHQGINCRFGMKGTIAEAHYDSYNNFIAILGGRRRFILAHPDQCENLELYPMGHPSARHSRINWSNAYSKWHDSERLFAQTRVNELILQTGDILFLPTFWFHFIVSLTTTYQCNSRSGSSKEYEHHISKCGFGPRTEYQRKEV</sequence>
<feature type="transmembrane region" description="Helical" evidence="2">
    <location>
        <begin position="21"/>
        <end position="42"/>
    </location>
</feature>
<organism evidence="4 5">
    <name type="scientific">Seminavis robusta</name>
    <dbReference type="NCBI Taxonomy" id="568900"/>
    <lineage>
        <taxon>Eukaryota</taxon>
        <taxon>Sar</taxon>
        <taxon>Stramenopiles</taxon>
        <taxon>Ochrophyta</taxon>
        <taxon>Bacillariophyta</taxon>
        <taxon>Bacillariophyceae</taxon>
        <taxon>Bacillariophycidae</taxon>
        <taxon>Naviculales</taxon>
        <taxon>Naviculaceae</taxon>
        <taxon>Seminavis</taxon>
    </lineage>
</organism>
<evidence type="ECO:0000313" key="4">
    <source>
        <dbReference type="EMBL" id="CAB9504545.1"/>
    </source>
</evidence>
<evidence type="ECO:0000256" key="1">
    <source>
        <dbReference type="SAM" id="MobiDB-lite"/>
    </source>
</evidence>
<feature type="region of interest" description="Disordered" evidence="1">
    <location>
        <begin position="52"/>
        <end position="93"/>
    </location>
</feature>
<dbReference type="EMBL" id="CAICTM010000199">
    <property type="protein sequence ID" value="CAB9504545.1"/>
    <property type="molecule type" value="Genomic_DNA"/>
</dbReference>
<dbReference type="SMART" id="SM00558">
    <property type="entry name" value="JmjC"/>
    <property type="match status" value="1"/>
</dbReference>
<dbReference type="PANTHER" id="PTHR12461:SF98">
    <property type="entry name" value="CUPIN-LIKE DOMAIN-CONTAINING PROTEIN"/>
    <property type="match status" value="1"/>
</dbReference>
<evidence type="ECO:0000259" key="3">
    <source>
        <dbReference type="PROSITE" id="PS51184"/>
    </source>
</evidence>
<comment type="caution">
    <text evidence="4">The sequence shown here is derived from an EMBL/GenBank/DDBJ whole genome shotgun (WGS) entry which is preliminary data.</text>
</comment>
<keyword evidence="2" id="KW-1133">Transmembrane helix</keyword>
<name>A0A9N8DPV5_9STRA</name>
<keyword evidence="2" id="KW-0472">Membrane</keyword>
<dbReference type="OrthoDB" id="415358at2759"/>
<gene>
    <name evidence="4" type="ORF">SEMRO_200_G084800.1</name>
</gene>
<dbReference type="InterPro" id="IPR003347">
    <property type="entry name" value="JmjC_dom"/>
</dbReference>
<reference evidence="4" key="1">
    <citation type="submission" date="2020-06" db="EMBL/GenBank/DDBJ databases">
        <authorList>
            <consortium name="Plant Systems Biology data submission"/>
        </authorList>
    </citation>
    <scope>NUCLEOTIDE SEQUENCE</scope>
    <source>
        <strain evidence="4">D6</strain>
    </source>
</reference>
<dbReference type="Gene3D" id="2.60.120.10">
    <property type="entry name" value="Jelly Rolls"/>
    <property type="match status" value="1"/>
</dbReference>
<proteinExistence type="predicted"/>
<feature type="domain" description="JmjC" evidence="3">
    <location>
        <begin position="351"/>
        <end position="508"/>
    </location>
</feature>
<evidence type="ECO:0000313" key="5">
    <source>
        <dbReference type="Proteomes" id="UP001153069"/>
    </source>
</evidence>
<dbReference type="AlphaFoldDB" id="A0A9N8DPV5"/>
<feature type="compositionally biased region" description="Basic residues" evidence="1">
    <location>
        <begin position="61"/>
        <end position="74"/>
    </location>
</feature>